<dbReference type="Proteomes" id="UP000256269">
    <property type="component" value="Unassembled WGS sequence"/>
</dbReference>
<keyword evidence="3" id="KW-1185">Reference proteome</keyword>
<comment type="caution">
    <text evidence="2">The sequence shown here is derived from an EMBL/GenBank/DDBJ whole genome shotgun (WGS) entry which is preliminary data.</text>
</comment>
<name>A0A3E0HYS7_9PSEU</name>
<evidence type="ECO:0000313" key="2">
    <source>
        <dbReference type="EMBL" id="REH51624.1"/>
    </source>
</evidence>
<accession>A0A3E0HYS7</accession>
<dbReference type="OrthoDB" id="3604697at2"/>
<dbReference type="RefSeq" id="WP_116173691.1">
    <property type="nucleotide sequence ID" value="NZ_CP144375.1"/>
</dbReference>
<evidence type="ECO:0000313" key="3">
    <source>
        <dbReference type="Proteomes" id="UP000256269"/>
    </source>
</evidence>
<reference evidence="2 3" key="1">
    <citation type="submission" date="2018-08" db="EMBL/GenBank/DDBJ databases">
        <title>Genomic Encyclopedia of Archaeal and Bacterial Type Strains, Phase II (KMG-II): from individual species to whole genera.</title>
        <authorList>
            <person name="Goeker M."/>
        </authorList>
    </citation>
    <scope>NUCLEOTIDE SEQUENCE [LARGE SCALE GENOMIC DNA]</scope>
    <source>
        <strain evidence="2 3">DSM 45791</strain>
    </source>
</reference>
<gene>
    <name evidence="2" type="ORF">BCF44_10373</name>
</gene>
<dbReference type="Pfam" id="PF11203">
    <property type="entry name" value="EccE"/>
    <property type="match status" value="1"/>
</dbReference>
<protein>
    <submittedName>
        <fullName evidence="2">Type VII secretion protein EccE</fullName>
    </submittedName>
</protein>
<organism evidence="2 3">
    <name type="scientific">Kutzneria buriramensis</name>
    <dbReference type="NCBI Taxonomy" id="1045776"/>
    <lineage>
        <taxon>Bacteria</taxon>
        <taxon>Bacillati</taxon>
        <taxon>Actinomycetota</taxon>
        <taxon>Actinomycetes</taxon>
        <taxon>Pseudonocardiales</taxon>
        <taxon>Pseudonocardiaceae</taxon>
        <taxon>Kutzneria</taxon>
    </lineage>
</organism>
<dbReference type="InterPro" id="IPR050051">
    <property type="entry name" value="EccE_dom"/>
</dbReference>
<evidence type="ECO:0000259" key="1">
    <source>
        <dbReference type="Pfam" id="PF11203"/>
    </source>
</evidence>
<dbReference type="AlphaFoldDB" id="A0A3E0HYS7"/>
<feature type="domain" description="Type VII secretion system protein EccE" evidence="1">
    <location>
        <begin position="175"/>
        <end position="277"/>
    </location>
</feature>
<dbReference type="EMBL" id="QUNO01000003">
    <property type="protein sequence ID" value="REH51624.1"/>
    <property type="molecule type" value="Genomic_DNA"/>
</dbReference>
<proteinExistence type="predicted"/>
<sequence length="362" mass="38308">MTLAETTAQVRPRAKARWLRPVTAGQIAVWQIAALAVLMTVQPFDVTAMVVAGSAVVVVAATSVRRGGLCLYQWIGVRLAFLRRSKPTPSQDPIEAVLPGLKVIRHVDRAGNRVGLACVGADRVAVVRLPSGVRPEFDVLVTALREAQERSDIPLAGAQLVVWTVPGPTSAEPMRIFWLALRYRPSVAPGAALARGGGATGSDRAAASAALGLVGRLAEAGQAAAVLDEPELRQDLLVALGADPRAFAGTPGARPVVTVAESWRTWSIGRLTQMCFAPGQRVATEILGVLVPGSEFTCSSLLLRRTPRGTTETSVSLRLGYVAKHAQQRPEPTVKRLAADLHPTNGRHSAALLRSLPLATPD</sequence>